<proteinExistence type="predicted"/>
<dbReference type="RefSeq" id="WP_255160083.1">
    <property type="nucleotide sequence ID" value="NZ_CP101497.1"/>
</dbReference>
<reference evidence="1" key="1">
    <citation type="submission" date="2022-07" db="EMBL/GenBank/DDBJ databases">
        <title>Taxonomic analysis of Microcella humidisoli nov. sp., isolated from riverside soil.</title>
        <authorList>
            <person name="Molina K.M."/>
            <person name="Kim S.B."/>
        </authorList>
    </citation>
    <scope>NUCLEOTIDE SEQUENCE</scope>
    <source>
        <strain evidence="1">MMS21-STM10</strain>
    </source>
</reference>
<evidence type="ECO:0000313" key="1">
    <source>
        <dbReference type="EMBL" id="UTT62950.1"/>
    </source>
</evidence>
<keyword evidence="2" id="KW-1185">Reference proteome</keyword>
<name>A0ABY5FXB3_9MICO</name>
<protein>
    <recommendedName>
        <fullName evidence="3">Excreted virulence factor EspC (Type VII ESX diderm)</fullName>
    </recommendedName>
</protein>
<dbReference type="EMBL" id="CP101497">
    <property type="protein sequence ID" value="UTT62950.1"/>
    <property type="molecule type" value="Genomic_DNA"/>
</dbReference>
<gene>
    <name evidence="1" type="ORF">NNL39_02255</name>
</gene>
<dbReference type="Proteomes" id="UP001060039">
    <property type="component" value="Chromosome"/>
</dbReference>
<sequence length="140" mass="14226">MNMFKSMIDTINAAPALIESANTLAAQAQTQAAMNPAAYGAVGMPGTVGSQAAVNLANQQAYGAPSAEALEPIAGVSLETYAKVSKGIAAFGYDTTKLVDVAAGLGVSAADWAVAQEGWGARIQADRAVGSRFNELYTAL</sequence>
<evidence type="ECO:0008006" key="3">
    <source>
        <dbReference type="Google" id="ProtNLM"/>
    </source>
</evidence>
<evidence type="ECO:0000313" key="2">
    <source>
        <dbReference type="Proteomes" id="UP001060039"/>
    </source>
</evidence>
<accession>A0ABY5FXB3</accession>
<organism evidence="1 2">
    <name type="scientific">Microcella humidisoli</name>
    <dbReference type="NCBI Taxonomy" id="2963406"/>
    <lineage>
        <taxon>Bacteria</taxon>
        <taxon>Bacillati</taxon>
        <taxon>Actinomycetota</taxon>
        <taxon>Actinomycetes</taxon>
        <taxon>Micrococcales</taxon>
        <taxon>Microbacteriaceae</taxon>
        <taxon>Microcella</taxon>
    </lineage>
</organism>